<dbReference type="InterPro" id="IPR004360">
    <property type="entry name" value="Glyas_Fos-R_dOase_dom"/>
</dbReference>
<proteinExistence type="predicted"/>
<comment type="caution">
    <text evidence="2">The sequence shown here is derived from an EMBL/GenBank/DDBJ whole genome shotgun (WGS) entry which is preliminary data.</text>
</comment>
<dbReference type="Gene3D" id="3.10.180.10">
    <property type="entry name" value="2,3-Dihydroxybiphenyl 1,2-Dioxygenase, domain 1"/>
    <property type="match status" value="1"/>
</dbReference>
<dbReference type="SUPFAM" id="SSF54593">
    <property type="entry name" value="Glyoxalase/Bleomycin resistance protein/Dihydroxybiphenyl dioxygenase"/>
    <property type="match status" value="1"/>
</dbReference>
<evidence type="ECO:0000259" key="1">
    <source>
        <dbReference type="PROSITE" id="PS51819"/>
    </source>
</evidence>
<evidence type="ECO:0000313" key="3">
    <source>
        <dbReference type="Proteomes" id="UP001500213"/>
    </source>
</evidence>
<feature type="domain" description="VOC" evidence="1">
    <location>
        <begin position="4"/>
        <end position="125"/>
    </location>
</feature>
<gene>
    <name evidence="2" type="ORF">GCM10022288_00320</name>
</gene>
<evidence type="ECO:0000313" key="2">
    <source>
        <dbReference type="EMBL" id="GAA4182431.1"/>
    </source>
</evidence>
<dbReference type="InterPro" id="IPR029068">
    <property type="entry name" value="Glyas_Bleomycin-R_OHBP_Dase"/>
</dbReference>
<reference evidence="3" key="1">
    <citation type="journal article" date="2019" name="Int. J. Syst. Evol. Microbiol.">
        <title>The Global Catalogue of Microorganisms (GCM) 10K type strain sequencing project: providing services to taxonomists for standard genome sequencing and annotation.</title>
        <authorList>
            <consortium name="The Broad Institute Genomics Platform"/>
            <consortium name="The Broad Institute Genome Sequencing Center for Infectious Disease"/>
            <person name="Wu L."/>
            <person name="Ma J."/>
        </authorList>
    </citation>
    <scope>NUCLEOTIDE SEQUENCE [LARGE SCALE GENOMIC DNA]</scope>
    <source>
        <strain evidence="3">JCM 17593</strain>
    </source>
</reference>
<organism evidence="2 3">
    <name type="scientific">Gryllotalpicola kribbensis</name>
    <dbReference type="NCBI Taxonomy" id="993084"/>
    <lineage>
        <taxon>Bacteria</taxon>
        <taxon>Bacillati</taxon>
        <taxon>Actinomycetota</taxon>
        <taxon>Actinomycetes</taxon>
        <taxon>Micrococcales</taxon>
        <taxon>Microbacteriaceae</taxon>
        <taxon>Gryllotalpicola</taxon>
    </lineage>
</organism>
<dbReference type="Proteomes" id="UP001500213">
    <property type="component" value="Unassembled WGS sequence"/>
</dbReference>
<dbReference type="Pfam" id="PF00903">
    <property type="entry name" value="Glyoxalase"/>
    <property type="match status" value="1"/>
</dbReference>
<dbReference type="InterPro" id="IPR037523">
    <property type="entry name" value="VOC_core"/>
</dbReference>
<sequence length="125" mass="13208">MLTSTHAFSGLGVDDLDAAKQFYGGKLGLTIDENPAGLTLRLPGGTLFVYQSPSFTPAGYTVLNFEVEDIDVAAAELAAAGIELERYEGMPHSHNGVVRGREAGQGPDIGWFRDPSGNILSILQG</sequence>
<protein>
    <submittedName>
        <fullName evidence="2">VOC family protein</fullName>
    </submittedName>
</protein>
<keyword evidence="3" id="KW-1185">Reference proteome</keyword>
<dbReference type="PROSITE" id="PS51819">
    <property type="entry name" value="VOC"/>
    <property type="match status" value="1"/>
</dbReference>
<dbReference type="RefSeq" id="WP_344772547.1">
    <property type="nucleotide sequence ID" value="NZ_BAABBX010000001.1"/>
</dbReference>
<accession>A0ABP8AEH1</accession>
<dbReference type="CDD" id="cd06587">
    <property type="entry name" value="VOC"/>
    <property type="match status" value="1"/>
</dbReference>
<dbReference type="EMBL" id="BAABBX010000001">
    <property type="protein sequence ID" value="GAA4182431.1"/>
    <property type="molecule type" value="Genomic_DNA"/>
</dbReference>
<name>A0ABP8AEH1_9MICO</name>